<evidence type="ECO:0000313" key="4">
    <source>
        <dbReference type="Proteomes" id="UP000708208"/>
    </source>
</evidence>
<keyword evidence="4" id="KW-1185">Reference proteome</keyword>
<feature type="non-terminal residue" evidence="3">
    <location>
        <position position="66"/>
    </location>
</feature>
<organism evidence="3 4">
    <name type="scientific">Allacma fusca</name>
    <dbReference type="NCBI Taxonomy" id="39272"/>
    <lineage>
        <taxon>Eukaryota</taxon>
        <taxon>Metazoa</taxon>
        <taxon>Ecdysozoa</taxon>
        <taxon>Arthropoda</taxon>
        <taxon>Hexapoda</taxon>
        <taxon>Collembola</taxon>
        <taxon>Symphypleona</taxon>
        <taxon>Sminthuridae</taxon>
        <taxon>Allacma</taxon>
    </lineage>
</organism>
<protein>
    <submittedName>
        <fullName evidence="3">Uncharacterized protein</fullName>
    </submittedName>
</protein>
<feature type="region of interest" description="Disordered" evidence="1">
    <location>
        <begin position="1"/>
        <end position="35"/>
    </location>
</feature>
<feature type="transmembrane region" description="Helical" evidence="2">
    <location>
        <begin position="41"/>
        <end position="64"/>
    </location>
</feature>
<comment type="caution">
    <text evidence="3">The sequence shown here is derived from an EMBL/GenBank/DDBJ whole genome shotgun (WGS) entry which is preliminary data.</text>
</comment>
<keyword evidence="2" id="KW-1133">Transmembrane helix</keyword>
<name>A0A8J2JB81_9HEXA</name>
<dbReference type="Proteomes" id="UP000708208">
    <property type="component" value="Unassembled WGS sequence"/>
</dbReference>
<evidence type="ECO:0000256" key="1">
    <source>
        <dbReference type="SAM" id="MobiDB-lite"/>
    </source>
</evidence>
<evidence type="ECO:0000256" key="2">
    <source>
        <dbReference type="SAM" id="Phobius"/>
    </source>
</evidence>
<proteinExistence type="predicted"/>
<reference evidence="3" key="1">
    <citation type="submission" date="2021-06" db="EMBL/GenBank/DDBJ databases">
        <authorList>
            <person name="Hodson N. C."/>
            <person name="Mongue J. A."/>
            <person name="Jaron S. K."/>
        </authorList>
    </citation>
    <scope>NUCLEOTIDE SEQUENCE</scope>
</reference>
<gene>
    <name evidence="3" type="ORF">AFUS01_LOCUS5151</name>
</gene>
<dbReference type="EMBL" id="CAJVCH010032662">
    <property type="protein sequence ID" value="CAG7712348.1"/>
    <property type="molecule type" value="Genomic_DNA"/>
</dbReference>
<accession>A0A8J2JB81</accession>
<keyword evidence="2" id="KW-0812">Transmembrane</keyword>
<evidence type="ECO:0000313" key="3">
    <source>
        <dbReference type="EMBL" id="CAG7712348.1"/>
    </source>
</evidence>
<feature type="compositionally biased region" description="Basic and acidic residues" evidence="1">
    <location>
        <begin position="17"/>
        <end position="32"/>
    </location>
</feature>
<dbReference type="AlphaFoldDB" id="A0A8J2JB81"/>
<keyword evidence="2" id="KW-0472">Membrane</keyword>
<sequence>VIDVLTKAGQLPTPDRASQEKPIEDARSKESIPEGGSYTGALVALAIIAALSIVGIIVLLMILIRK</sequence>
<feature type="non-terminal residue" evidence="3">
    <location>
        <position position="1"/>
    </location>
</feature>